<comment type="subcellular location">
    <subcellularLocation>
        <location evidence="1">Cytoplasm</location>
    </subcellularLocation>
</comment>
<protein>
    <submittedName>
        <fullName evidence="7">PTS fructose transporter subunit IIA</fullName>
    </submittedName>
</protein>
<keyword evidence="5" id="KW-0598">Phosphotransferase system</keyword>
<evidence type="ECO:0000259" key="6">
    <source>
        <dbReference type="PROSITE" id="PS51096"/>
    </source>
</evidence>
<keyword evidence="4" id="KW-0762">Sugar transport</keyword>
<dbReference type="CDD" id="cd00006">
    <property type="entry name" value="PTS_IIA_man"/>
    <property type="match status" value="1"/>
</dbReference>
<dbReference type="InterPro" id="IPR004701">
    <property type="entry name" value="PTS_EIIA_man-typ"/>
</dbReference>
<name>A0ABS6TDG3_9ENTE</name>
<gene>
    <name evidence="7" type="ORF">KUA55_09685</name>
</gene>
<dbReference type="InterPro" id="IPR051471">
    <property type="entry name" value="Bacterial_PTS_sugar_comp"/>
</dbReference>
<dbReference type="EMBL" id="JAHUZB010000003">
    <property type="protein sequence ID" value="MBV7390953.1"/>
    <property type="molecule type" value="Genomic_DNA"/>
</dbReference>
<organism evidence="7 8">
    <name type="scientific">Enterococcus alishanensis</name>
    <dbReference type="NCBI Taxonomy" id="1303817"/>
    <lineage>
        <taxon>Bacteria</taxon>
        <taxon>Bacillati</taxon>
        <taxon>Bacillota</taxon>
        <taxon>Bacilli</taxon>
        <taxon>Lactobacillales</taxon>
        <taxon>Enterococcaceae</taxon>
        <taxon>Enterococcus</taxon>
    </lineage>
</organism>
<evidence type="ECO:0000256" key="3">
    <source>
        <dbReference type="ARBA" id="ARBA00022490"/>
    </source>
</evidence>
<evidence type="ECO:0000256" key="5">
    <source>
        <dbReference type="ARBA" id="ARBA00022683"/>
    </source>
</evidence>
<keyword evidence="3" id="KW-0963">Cytoplasm</keyword>
<feature type="domain" description="PTS EIIA type-4" evidence="6">
    <location>
        <begin position="2"/>
        <end position="119"/>
    </location>
</feature>
<accession>A0ABS6TDG3</accession>
<reference evidence="7 8" key="1">
    <citation type="submission" date="2021-06" db="EMBL/GenBank/DDBJ databases">
        <title>Enterococcus alishanensis sp. nov., a novel lactic acid bacterium isolated from fresh coffee beans.</title>
        <authorList>
            <person name="Chen Y.-S."/>
        </authorList>
    </citation>
    <scope>NUCLEOTIDE SEQUENCE [LARGE SCALE GENOMIC DNA]</scope>
    <source>
        <strain evidence="7 8">ALS3</strain>
    </source>
</reference>
<evidence type="ECO:0000256" key="4">
    <source>
        <dbReference type="ARBA" id="ARBA00022597"/>
    </source>
</evidence>
<evidence type="ECO:0000256" key="2">
    <source>
        <dbReference type="ARBA" id="ARBA00022448"/>
    </source>
</evidence>
<dbReference type="RefSeq" id="WP_218326175.1">
    <property type="nucleotide sequence ID" value="NZ_JAHUZB010000003.1"/>
</dbReference>
<dbReference type="Proteomes" id="UP000774130">
    <property type="component" value="Unassembled WGS sequence"/>
</dbReference>
<keyword evidence="8" id="KW-1185">Reference proteome</keyword>
<dbReference type="PANTHER" id="PTHR33799">
    <property type="entry name" value="PTS PERMEASE-RELATED-RELATED"/>
    <property type="match status" value="1"/>
</dbReference>
<sequence>MMKKLVLVSHGNFCVELKKSTEMIMGEQEDIIAVPLLPEEGQEDFSKKFEAAVSSFGNDFIVFADILGGTPANVLSKLLMEGRKFDVYTGMNMPMVVSFINSMLINSAPKFLDDGKESILYLNDRLSGDSDDED</sequence>
<keyword evidence="2" id="KW-0813">Transport</keyword>
<dbReference type="InterPro" id="IPR033887">
    <property type="entry name" value="PTS_IIA_man"/>
</dbReference>
<evidence type="ECO:0000313" key="7">
    <source>
        <dbReference type="EMBL" id="MBV7390953.1"/>
    </source>
</evidence>
<dbReference type="PANTHER" id="PTHR33799:SF1">
    <property type="entry name" value="PTS SYSTEM MANNOSE-SPECIFIC EIIAB COMPONENT-RELATED"/>
    <property type="match status" value="1"/>
</dbReference>
<evidence type="ECO:0000313" key="8">
    <source>
        <dbReference type="Proteomes" id="UP000774130"/>
    </source>
</evidence>
<dbReference type="PROSITE" id="PS51096">
    <property type="entry name" value="PTS_EIIA_TYPE_4"/>
    <property type="match status" value="1"/>
</dbReference>
<comment type="caution">
    <text evidence="7">The sequence shown here is derived from an EMBL/GenBank/DDBJ whole genome shotgun (WGS) entry which is preliminary data.</text>
</comment>
<evidence type="ECO:0000256" key="1">
    <source>
        <dbReference type="ARBA" id="ARBA00004496"/>
    </source>
</evidence>
<dbReference type="Pfam" id="PF03610">
    <property type="entry name" value="EIIA-man"/>
    <property type="match status" value="1"/>
</dbReference>
<proteinExistence type="predicted"/>